<name>A0A2P6MYT4_9EUKA</name>
<evidence type="ECO:0000313" key="2">
    <source>
        <dbReference type="Proteomes" id="UP000241769"/>
    </source>
</evidence>
<dbReference type="EMBL" id="MDYQ01000299">
    <property type="protein sequence ID" value="PRP76826.1"/>
    <property type="molecule type" value="Genomic_DNA"/>
</dbReference>
<reference evidence="1 2" key="1">
    <citation type="journal article" date="2018" name="Genome Biol. Evol.">
        <title>Multiple Roots of Fruiting Body Formation in Amoebozoa.</title>
        <authorList>
            <person name="Hillmann F."/>
            <person name="Forbes G."/>
            <person name="Novohradska S."/>
            <person name="Ferling I."/>
            <person name="Riege K."/>
            <person name="Groth M."/>
            <person name="Westermann M."/>
            <person name="Marz M."/>
            <person name="Spaller T."/>
            <person name="Winckler T."/>
            <person name="Schaap P."/>
            <person name="Glockner G."/>
        </authorList>
    </citation>
    <scope>NUCLEOTIDE SEQUENCE [LARGE SCALE GENOMIC DNA]</scope>
    <source>
        <strain evidence="1 2">Jena</strain>
    </source>
</reference>
<evidence type="ECO:0000313" key="1">
    <source>
        <dbReference type="EMBL" id="PRP76826.1"/>
    </source>
</evidence>
<organism evidence="1 2">
    <name type="scientific">Planoprotostelium fungivorum</name>
    <dbReference type="NCBI Taxonomy" id="1890364"/>
    <lineage>
        <taxon>Eukaryota</taxon>
        <taxon>Amoebozoa</taxon>
        <taxon>Evosea</taxon>
        <taxon>Variosea</taxon>
        <taxon>Cavosteliida</taxon>
        <taxon>Cavosteliaceae</taxon>
        <taxon>Planoprotostelium</taxon>
    </lineage>
</organism>
<accession>A0A2P6MYT4</accession>
<dbReference type="AlphaFoldDB" id="A0A2P6MYT4"/>
<comment type="caution">
    <text evidence="1">The sequence shown here is derived from an EMBL/GenBank/DDBJ whole genome shotgun (WGS) entry which is preliminary data.</text>
</comment>
<dbReference type="Proteomes" id="UP000241769">
    <property type="component" value="Unassembled WGS sequence"/>
</dbReference>
<gene>
    <name evidence="1" type="ORF">PROFUN_14866</name>
</gene>
<dbReference type="InParanoid" id="A0A2P6MYT4"/>
<protein>
    <submittedName>
        <fullName evidence="1">Uncharacterized protein</fullName>
    </submittedName>
</protein>
<sequence>MEGQANCVTTSHRSVLTKPISMSMRPPSAVSYSLDQIHTVCGGKELTVVPARLK</sequence>
<keyword evidence="2" id="KW-1185">Reference proteome</keyword>
<proteinExistence type="predicted"/>